<dbReference type="GO" id="GO:1990077">
    <property type="term" value="C:primosome complex"/>
    <property type="evidence" value="ECO:0007669"/>
    <property type="project" value="UniProtKB-KW"/>
</dbReference>
<dbReference type="GO" id="GO:0006269">
    <property type="term" value="P:DNA replication, synthesis of primer"/>
    <property type="evidence" value="ECO:0007669"/>
    <property type="project" value="UniProtKB-UniRule"/>
</dbReference>
<dbReference type="OrthoDB" id="9803773at2"/>
<dbReference type="SMART" id="SM00400">
    <property type="entry name" value="ZnF_CHCC"/>
    <property type="match status" value="1"/>
</dbReference>
<dbReference type="PANTHER" id="PTHR30313:SF2">
    <property type="entry name" value="DNA PRIMASE"/>
    <property type="match status" value="1"/>
</dbReference>
<dbReference type="Pfam" id="PF08275">
    <property type="entry name" value="DNAG_N"/>
    <property type="match status" value="1"/>
</dbReference>
<dbReference type="InterPro" id="IPR006295">
    <property type="entry name" value="DNA_primase_DnaG"/>
</dbReference>
<keyword evidence="1 12" id="KW-0240">DNA-directed RNA polymerase</keyword>
<proteinExistence type="inferred from homology"/>
<keyword evidence="4 12" id="KW-0548">Nucleotidyltransferase</keyword>
<dbReference type="Pfam" id="PF01807">
    <property type="entry name" value="Zn_ribbon_DnaG"/>
    <property type="match status" value="1"/>
</dbReference>
<dbReference type="KEGG" id="fsi:Flexsi_1105"/>
<comment type="similarity">
    <text evidence="12 13">Belongs to the DnaG primase family.</text>
</comment>
<dbReference type="InterPro" id="IPR002694">
    <property type="entry name" value="Znf_CHC2"/>
</dbReference>
<dbReference type="Proteomes" id="UP000006621">
    <property type="component" value="Chromosome"/>
</dbReference>
<dbReference type="InterPro" id="IPR030846">
    <property type="entry name" value="DnaG_bac"/>
</dbReference>
<comment type="domain">
    <text evidence="12">Contains an N-terminal zinc-binding domain, a central core domain that contains the primase activity, and a C-terminal DnaB-binding domain.</text>
</comment>
<keyword evidence="6 12" id="KW-0479">Metal-binding</keyword>
<keyword evidence="10 12" id="KW-0238">DNA-binding</keyword>
<dbReference type="GO" id="GO:0000428">
    <property type="term" value="C:DNA-directed RNA polymerase complex"/>
    <property type="evidence" value="ECO:0007669"/>
    <property type="project" value="UniProtKB-KW"/>
</dbReference>
<dbReference type="RefSeq" id="WP_013886248.1">
    <property type="nucleotide sequence ID" value="NC_015672.1"/>
</dbReference>
<dbReference type="Gene3D" id="3.40.1360.10">
    <property type="match status" value="1"/>
</dbReference>
<evidence type="ECO:0000313" key="17">
    <source>
        <dbReference type="Proteomes" id="UP000006621"/>
    </source>
</evidence>
<dbReference type="InterPro" id="IPR037068">
    <property type="entry name" value="DNA_primase_core_N_sf"/>
</dbReference>
<sequence length="573" mass="66576">MTRSEGLLEEILERVDIAEYISQFVDLKKTGTSFKGLCPFHDERTPSFSVTPEKKLYHCFGCGAAGNVVGFAMKYHNLDFVDAMKMLCERYNIVFEQRERPKHYNEIFEIHNELLIRSKQDLFANTGRHALEYMLKRGFDRQILDEFDIGYFPQNFDISFLRKKYSKNSLAATGLFYEYSGRLNFKFAGRLSFPIKDTMGNVIAFSGRALKDDVKPKYINSPTTDIFEKRKFLYNMDGARSEMKKEKTGIVVEGYIDVMRCSQAGIKNTVSPMGTSFTKEQAALLKRYCDDVILVFDGDFAGKKAAYRSLETFIDINFFPQVVFLPEEDDPDSLIKEKGVSAFLEKLESRKDLFVTYINNLSKYADSYQKKLKIIERIKSLLIKVKNPYLKDEYFAQTAKIFDLNEETLRKDIEFSSHKNTFKRIEKGEGRLNYFCEENFLASLFSLSEDVIDSLLEDMNEDYFSDENFKKIYKKIIDVLQNGDIMHVLLNDEEIGEIASNILITDFGDEDPYAVALKNKNKLRFNYLERMKKIKINELSQFKNDPVKSEEILEKLNNILTEIKELRSSVLEV</sequence>
<evidence type="ECO:0000313" key="16">
    <source>
        <dbReference type="EMBL" id="AEI14761.1"/>
    </source>
</evidence>
<keyword evidence="2 12" id="KW-0639">Primosome</keyword>
<evidence type="ECO:0000256" key="9">
    <source>
        <dbReference type="ARBA" id="ARBA00022842"/>
    </source>
</evidence>
<organism evidence="16 17">
    <name type="scientific">Flexistipes sinusarabici (strain ATCC 49648 / DSM 4947 / MAS 10)</name>
    <dbReference type="NCBI Taxonomy" id="717231"/>
    <lineage>
        <taxon>Bacteria</taxon>
        <taxon>Pseudomonadati</taxon>
        <taxon>Deferribacterota</taxon>
        <taxon>Deferribacteres</taxon>
        <taxon>Deferribacterales</taxon>
        <taxon>Flexistipitaceae</taxon>
        <taxon>Flexistipes</taxon>
    </lineage>
</organism>
<comment type="subunit">
    <text evidence="12">Monomer. Interacts with DnaB.</text>
</comment>
<keyword evidence="8 12" id="KW-0862">Zinc</keyword>
<dbReference type="PANTHER" id="PTHR30313">
    <property type="entry name" value="DNA PRIMASE"/>
    <property type="match status" value="1"/>
</dbReference>
<dbReference type="InterPro" id="IPR036977">
    <property type="entry name" value="DNA_primase_Znf_CHC2"/>
</dbReference>
<dbReference type="GO" id="GO:0005737">
    <property type="term" value="C:cytoplasm"/>
    <property type="evidence" value="ECO:0007669"/>
    <property type="project" value="TreeGrafter"/>
</dbReference>
<dbReference type="Pfam" id="PF13155">
    <property type="entry name" value="Toprim_2"/>
    <property type="match status" value="1"/>
</dbReference>
<keyword evidence="17" id="KW-1185">Reference proteome</keyword>
<evidence type="ECO:0000256" key="13">
    <source>
        <dbReference type="PIRNR" id="PIRNR002811"/>
    </source>
</evidence>
<comment type="catalytic activity">
    <reaction evidence="12">
        <text>ssDNA + n NTP = ssDNA/pppN(pN)n-1 hybrid + (n-1) diphosphate.</text>
        <dbReference type="EC" id="2.7.7.101"/>
    </reaction>
</comment>
<feature type="domain" description="Toprim" evidence="15">
    <location>
        <begin position="247"/>
        <end position="328"/>
    </location>
</feature>
<dbReference type="AlphaFoldDB" id="F8E653"/>
<dbReference type="NCBIfam" id="TIGR01391">
    <property type="entry name" value="dnaG"/>
    <property type="match status" value="1"/>
</dbReference>
<evidence type="ECO:0000256" key="10">
    <source>
        <dbReference type="ARBA" id="ARBA00023125"/>
    </source>
</evidence>
<evidence type="ECO:0000256" key="5">
    <source>
        <dbReference type="ARBA" id="ARBA00022705"/>
    </source>
</evidence>
<dbReference type="SUPFAM" id="SSF56731">
    <property type="entry name" value="DNA primase core"/>
    <property type="match status" value="1"/>
</dbReference>
<feature type="zinc finger region" description="CHC2-type" evidence="12 14">
    <location>
        <begin position="38"/>
        <end position="62"/>
    </location>
</feature>
<dbReference type="InterPro" id="IPR034151">
    <property type="entry name" value="TOPRIM_DnaG_bac"/>
</dbReference>
<evidence type="ECO:0000256" key="6">
    <source>
        <dbReference type="ARBA" id="ARBA00022723"/>
    </source>
</evidence>
<keyword evidence="7 12" id="KW-0863">Zinc-finger</keyword>
<dbReference type="InterPro" id="IPR013264">
    <property type="entry name" value="DNAG_N"/>
</dbReference>
<dbReference type="CDD" id="cd03364">
    <property type="entry name" value="TOPRIM_DnaG_primases"/>
    <property type="match status" value="1"/>
</dbReference>
<dbReference type="HAMAP" id="MF_00974">
    <property type="entry name" value="DNA_primase_DnaG"/>
    <property type="match status" value="1"/>
</dbReference>
<dbReference type="GO" id="GO:0008270">
    <property type="term" value="F:zinc ion binding"/>
    <property type="evidence" value="ECO:0007669"/>
    <property type="project" value="UniProtKB-UniRule"/>
</dbReference>
<dbReference type="InterPro" id="IPR050219">
    <property type="entry name" value="DnaG_primase"/>
</dbReference>
<evidence type="ECO:0000259" key="15">
    <source>
        <dbReference type="PROSITE" id="PS50880"/>
    </source>
</evidence>
<keyword evidence="3 12" id="KW-0808">Transferase</keyword>
<keyword evidence="11 12" id="KW-0804">Transcription</keyword>
<protein>
    <recommendedName>
        <fullName evidence="12 13">DNA primase</fullName>
        <ecNumber evidence="12">2.7.7.101</ecNumber>
    </recommendedName>
</protein>
<evidence type="ECO:0000256" key="3">
    <source>
        <dbReference type="ARBA" id="ARBA00022679"/>
    </source>
</evidence>
<name>F8E653_FLESM</name>
<dbReference type="FunFam" id="3.90.580.10:FF:000001">
    <property type="entry name" value="DNA primase"/>
    <property type="match status" value="1"/>
</dbReference>
<evidence type="ECO:0000256" key="12">
    <source>
        <dbReference type="HAMAP-Rule" id="MF_00974"/>
    </source>
</evidence>
<dbReference type="SUPFAM" id="SSF57783">
    <property type="entry name" value="Zinc beta-ribbon"/>
    <property type="match status" value="1"/>
</dbReference>
<dbReference type="Gene3D" id="3.90.580.10">
    <property type="entry name" value="Zinc finger, CHC2-type domain"/>
    <property type="match status" value="1"/>
</dbReference>
<evidence type="ECO:0000256" key="2">
    <source>
        <dbReference type="ARBA" id="ARBA00022515"/>
    </source>
</evidence>
<dbReference type="SMART" id="SM00493">
    <property type="entry name" value="TOPRIM"/>
    <property type="match status" value="1"/>
</dbReference>
<comment type="cofactor">
    <cofactor evidence="12 13 14">
        <name>Zn(2+)</name>
        <dbReference type="ChEBI" id="CHEBI:29105"/>
    </cofactor>
    <text evidence="12 13 14">Binds 1 zinc ion per monomer.</text>
</comment>
<dbReference type="GO" id="GO:0003677">
    <property type="term" value="F:DNA binding"/>
    <property type="evidence" value="ECO:0007669"/>
    <property type="project" value="UniProtKB-KW"/>
</dbReference>
<keyword evidence="5 12" id="KW-0235">DNA replication</keyword>
<dbReference type="PROSITE" id="PS50880">
    <property type="entry name" value="TOPRIM"/>
    <property type="match status" value="1"/>
</dbReference>
<keyword evidence="9" id="KW-0460">Magnesium</keyword>
<dbReference type="EC" id="2.7.7.101" evidence="12"/>
<dbReference type="GO" id="GO:0003899">
    <property type="term" value="F:DNA-directed RNA polymerase activity"/>
    <property type="evidence" value="ECO:0007669"/>
    <property type="project" value="UniProtKB-UniRule"/>
</dbReference>
<evidence type="ECO:0000256" key="4">
    <source>
        <dbReference type="ARBA" id="ARBA00022695"/>
    </source>
</evidence>
<reference evidence="17" key="2">
    <citation type="submission" date="2011-06" db="EMBL/GenBank/DDBJ databases">
        <title>The complete genome of Flexistipes sinusarabici DSM 4947.</title>
        <authorList>
            <person name="Lucas S."/>
            <person name="Han J."/>
            <person name="Lapidus A."/>
            <person name="Bruce D."/>
            <person name="Goodwin L."/>
            <person name="Pitluck S."/>
            <person name="Peters L."/>
            <person name="Kyrpides N."/>
            <person name="Mavromatis K."/>
            <person name="Ivanova N."/>
            <person name="Mikhailova N."/>
            <person name="Chertkov O."/>
            <person name="Detter J.C."/>
            <person name="Tapia R."/>
            <person name="Han C."/>
            <person name="Land M."/>
            <person name="Hauser L."/>
            <person name="Markowitz V."/>
            <person name="Cheng J.-F."/>
            <person name="Hugenholtz P."/>
            <person name="Woyke T."/>
            <person name="Wu D."/>
            <person name="Spring S."/>
            <person name="Schroeder M."/>
            <person name="Brambilla E."/>
            <person name="Klenk H.-P."/>
            <person name="Eisen J.A."/>
        </authorList>
    </citation>
    <scope>NUCLEOTIDE SEQUENCE [LARGE SCALE GENOMIC DNA]</scope>
    <source>
        <strain evidence="17">DSM 4947 / MAS 10</strain>
    </source>
</reference>
<dbReference type="STRING" id="717231.Flexsi_1105"/>
<evidence type="ECO:0000256" key="14">
    <source>
        <dbReference type="PIRSR" id="PIRSR002811-1"/>
    </source>
</evidence>
<reference evidence="16 17" key="1">
    <citation type="journal article" date="2011" name="Stand. Genomic Sci.">
        <title>Genome sequence of the moderately thermophilic halophile Flexistipes sinusarabici strain (MAS10).</title>
        <authorList>
            <person name="Lapidus A."/>
            <person name="Chertkov O."/>
            <person name="Nolan M."/>
            <person name="Lucas S."/>
            <person name="Hammon N."/>
            <person name="Deshpande S."/>
            <person name="Cheng J.F."/>
            <person name="Tapia R."/>
            <person name="Han C."/>
            <person name="Goodwin L."/>
            <person name="Pitluck S."/>
            <person name="Liolios K."/>
            <person name="Pagani I."/>
            <person name="Ivanova N."/>
            <person name="Huntemann M."/>
            <person name="Mavromatis K."/>
            <person name="Mikhailova N."/>
            <person name="Pati A."/>
            <person name="Chen A."/>
            <person name="Palaniappan K."/>
            <person name="Land M."/>
            <person name="Hauser L."/>
            <person name="Brambilla E.M."/>
            <person name="Rohde M."/>
            <person name="Abt B."/>
            <person name="Spring S."/>
            <person name="Goker M."/>
            <person name="Bristow J."/>
            <person name="Eisen J.A."/>
            <person name="Markowitz V."/>
            <person name="Hugenholtz P."/>
            <person name="Kyrpides N.C."/>
            <person name="Klenk H.P."/>
            <person name="Woyke T."/>
        </authorList>
    </citation>
    <scope>NUCLEOTIDE SEQUENCE [LARGE SCALE GENOMIC DNA]</scope>
    <source>
        <strain evidence="17">DSM 4947 / MAS 10</strain>
    </source>
</reference>
<dbReference type="eggNOG" id="COG0358">
    <property type="taxonomic scope" value="Bacteria"/>
</dbReference>
<evidence type="ECO:0000256" key="11">
    <source>
        <dbReference type="ARBA" id="ARBA00023163"/>
    </source>
</evidence>
<dbReference type="HOGENOM" id="CLU_013501_3_3_0"/>
<evidence type="ECO:0000256" key="7">
    <source>
        <dbReference type="ARBA" id="ARBA00022771"/>
    </source>
</evidence>
<gene>
    <name evidence="12" type="primary">dnaG</name>
    <name evidence="16" type="ordered locus">Flexsi_1105</name>
</gene>
<dbReference type="PIRSF" id="PIRSF002811">
    <property type="entry name" value="DnaG"/>
    <property type="match status" value="1"/>
</dbReference>
<accession>F8E653</accession>
<dbReference type="InterPro" id="IPR006171">
    <property type="entry name" value="TOPRIM_dom"/>
</dbReference>
<evidence type="ECO:0000256" key="8">
    <source>
        <dbReference type="ARBA" id="ARBA00022833"/>
    </source>
</evidence>
<dbReference type="Gene3D" id="3.90.980.10">
    <property type="entry name" value="DNA primase, catalytic core, N-terminal domain"/>
    <property type="match status" value="1"/>
</dbReference>
<evidence type="ECO:0000256" key="1">
    <source>
        <dbReference type="ARBA" id="ARBA00022478"/>
    </source>
</evidence>
<dbReference type="EMBL" id="CP002858">
    <property type="protein sequence ID" value="AEI14761.1"/>
    <property type="molecule type" value="Genomic_DNA"/>
</dbReference>
<comment type="function">
    <text evidence="12 13">RNA polymerase that catalyzes the synthesis of short RNA molecules used as primers for DNA polymerase during DNA replication.</text>
</comment>